<name>A0ABM7LFV5_9PSED</name>
<accession>A0ABM7LFV5</accession>
<organism evidence="1 2">
    <name type="scientific">Pseudomonas solani</name>
    <dbReference type="NCBI Taxonomy" id="2731552"/>
    <lineage>
        <taxon>Bacteria</taxon>
        <taxon>Pseudomonadati</taxon>
        <taxon>Pseudomonadota</taxon>
        <taxon>Gammaproteobacteria</taxon>
        <taxon>Pseudomonadales</taxon>
        <taxon>Pseudomonadaceae</taxon>
        <taxon>Pseudomonas</taxon>
    </lineage>
</organism>
<dbReference type="Proteomes" id="UP001064896">
    <property type="component" value="Chromosome"/>
</dbReference>
<keyword evidence="2" id="KW-1185">Reference proteome</keyword>
<sequence>MGIGLLQVVEQHPPRHAVHGQVVDHHQQALAGVAHVDQHHAQQGPVLQIQAALHLIAQRRQLRRFGQLTLRQHRFAGGRREVRLPNAGNLGEPEAQRVVPLHQGAQRLLQHIGLQGLRGMQQHRLVPMVGIRPLGVEEHPLRRQQRGATGQGALLHRCRAVIVAGDGRQGLDGLMLEQVLGADEDALLPGPADDLDGDDGVAAQFEEIVLRTHLRNTQNLLPDRSQVLLRRGGWRHIGLARLPGFRLWQRLALQLAVGT</sequence>
<evidence type="ECO:0000313" key="2">
    <source>
        <dbReference type="Proteomes" id="UP001064896"/>
    </source>
</evidence>
<protein>
    <submittedName>
        <fullName evidence="1">Uncharacterized protein</fullName>
    </submittedName>
</protein>
<proteinExistence type="predicted"/>
<evidence type="ECO:0000313" key="1">
    <source>
        <dbReference type="EMBL" id="BCD88488.1"/>
    </source>
</evidence>
<dbReference type="EMBL" id="AP023081">
    <property type="protein sequence ID" value="BCD88488.1"/>
    <property type="molecule type" value="Genomic_DNA"/>
</dbReference>
<gene>
    <name evidence="1" type="ORF">PSm6_48950</name>
</gene>
<reference evidence="1" key="1">
    <citation type="submission" date="2020-05" db="EMBL/GenBank/DDBJ databases">
        <title>Complete genome sequence of Pseudomonas sp. Sm006.</title>
        <authorList>
            <person name="Takeuchi K."/>
            <person name="Someya N."/>
        </authorList>
    </citation>
    <scope>NUCLEOTIDE SEQUENCE</scope>
    <source>
        <strain evidence="1">Sm006</strain>
    </source>
</reference>